<evidence type="ECO:0000256" key="9">
    <source>
        <dbReference type="ARBA" id="ARBA00049339"/>
    </source>
</evidence>
<dbReference type="Gene3D" id="3.40.50.620">
    <property type="entry name" value="HUPs"/>
    <property type="match status" value="1"/>
</dbReference>
<reference evidence="12 13" key="1">
    <citation type="submission" date="2023-03" db="EMBL/GenBank/DDBJ databases">
        <title>Genome sequence of Lichtheimia ornata CBS 291.66.</title>
        <authorList>
            <person name="Mohabir J.T."/>
            <person name="Shea T.P."/>
            <person name="Kurbessoian T."/>
            <person name="Berby B."/>
            <person name="Fontaine J."/>
            <person name="Livny J."/>
            <person name="Gnirke A."/>
            <person name="Stajich J.E."/>
            <person name="Cuomo C.A."/>
        </authorList>
    </citation>
    <scope>NUCLEOTIDE SEQUENCE [LARGE SCALE GENOMIC DNA]</scope>
    <source>
        <strain evidence="12">CBS 291.66</strain>
    </source>
</reference>
<evidence type="ECO:0000256" key="4">
    <source>
        <dbReference type="ARBA" id="ARBA00022741"/>
    </source>
</evidence>
<dbReference type="PANTHER" id="PTHR11956">
    <property type="entry name" value="ARGINYL-TRNA SYNTHETASE"/>
    <property type="match status" value="1"/>
</dbReference>
<dbReference type="InterPro" id="IPR014729">
    <property type="entry name" value="Rossmann-like_a/b/a_fold"/>
</dbReference>
<keyword evidence="13" id="KW-1185">Reference proteome</keyword>
<dbReference type="InterPro" id="IPR001412">
    <property type="entry name" value="aa-tRNA-synth_I_CS"/>
</dbReference>
<dbReference type="GeneID" id="83213212"/>
<name>A0AAD7Y1D9_9FUNG</name>
<dbReference type="Gene3D" id="1.10.730.10">
    <property type="entry name" value="Isoleucyl-tRNA Synthetase, Domain 1"/>
    <property type="match status" value="1"/>
</dbReference>
<gene>
    <name evidence="12" type="ORF">O0I10_005800</name>
</gene>
<keyword evidence="7 10" id="KW-0030">Aminoacyl-tRNA synthetase</keyword>
<dbReference type="GO" id="GO:0005524">
    <property type="term" value="F:ATP binding"/>
    <property type="evidence" value="ECO:0007669"/>
    <property type="project" value="UniProtKB-KW"/>
</dbReference>
<dbReference type="SMART" id="SM00836">
    <property type="entry name" value="DALR_1"/>
    <property type="match status" value="1"/>
</dbReference>
<dbReference type="InterPro" id="IPR001278">
    <property type="entry name" value="Arg-tRNA-ligase"/>
</dbReference>
<keyword evidence="3 10" id="KW-0436">Ligase</keyword>
<feature type="domain" description="DALR anticodon binding" evidence="11">
    <location>
        <begin position="462"/>
        <end position="577"/>
    </location>
</feature>
<dbReference type="SUPFAM" id="SSF52374">
    <property type="entry name" value="Nucleotidylyl transferase"/>
    <property type="match status" value="1"/>
</dbReference>
<dbReference type="GO" id="GO:0006420">
    <property type="term" value="P:arginyl-tRNA aminoacylation"/>
    <property type="evidence" value="ECO:0007669"/>
    <property type="project" value="InterPro"/>
</dbReference>
<dbReference type="Gene3D" id="3.30.1360.70">
    <property type="entry name" value="Arginyl tRNA synthetase N-terminal domain"/>
    <property type="match status" value="1"/>
</dbReference>
<dbReference type="PANTHER" id="PTHR11956:SF11">
    <property type="entry name" value="ARGININE--TRNA LIGASE, MITOCHONDRIAL-RELATED"/>
    <property type="match status" value="1"/>
</dbReference>
<keyword evidence="6 10" id="KW-0648">Protein biosynthesis</keyword>
<dbReference type="PRINTS" id="PR01038">
    <property type="entry name" value="TRNASYNTHARG"/>
</dbReference>
<dbReference type="EC" id="6.1.1.19" evidence="2"/>
<dbReference type="FunFam" id="3.40.50.620:FF:000058">
    <property type="entry name" value="Mitochondrial arginyl-tRNA synthetase"/>
    <property type="match status" value="1"/>
</dbReference>
<dbReference type="GO" id="GO:0004814">
    <property type="term" value="F:arginine-tRNA ligase activity"/>
    <property type="evidence" value="ECO:0007669"/>
    <property type="project" value="UniProtKB-EC"/>
</dbReference>
<accession>A0AAD7Y1D9</accession>
<evidence type="ECO:0000256" key="10">
    <source>
        <dbReference type="RuleBase" id="RU363038"/>
    </source>
</evidence>
<evidence type="ECO:0000259" key="11">
    <source>
        <dbReference type="SMART" id="SM00836"/>
    </source>
</evidence>
<organism evidence="12 13">
    <name type="scientific">Lichtheimia ornata</name>
    <dbReference type="NCBI Taxonomy" id="688661"/>
    <lineage>
        <taxon>Eukaryota</taxon>
        <taxon>Fungi</taxon>
        <taxon>Fungi incertae sedis</taxon>
        <taxon>Mucoromycota</taxon>
        <taxon>Mucoromycotina</taxon>
        <taxon>Mucoromycetes</taxon>
        <taxon>Mucorales</taxon>
        <taxon>Lichtheimiaceae</taxon>
        <taxon>Lichtheimia</taxon>
    </lineage>
</organism>
<dbReference type="GO" id="GO:0032543">
    <property type="term" value="P:mitochondrial translation"/>
    <property type="evidence" value="ECO:0007669"/>
    <property type="project" value="TreeGrafter"/>
</dbReference>
<dbReference type="Pfam" id="PF00750">
    <property type="entry name" value="tRNA-synt_1d"/>
    <property type="match status" value="1"/>
</dbReference>
<evidence type="ECO:0000256" key="3">
    <source>
        <dbReference type="ARBA" id="ARBA00022598"/>
    </source>
</evidence>
<evidence type="ECO:0000256" key="1">
    <source>
        <dbReference type="ARBA" id="ARBA00005594"/>
    </source>
</evidence>
<dbReference type="SUPFAM" id="SSF55190">
    <property type="entry name" value="Arginyl-tRNA synthetase (ArgRS), N-terminal 'additional' domain"/>
    <property type="match status" value="1"/>
</dbReference>
<dbReference type="GO" id="GO:0005739">
    <property type="term" value="C:mitochondrion"/>
    <property type="evidence" value="ECO:0007669"/>
    <property type="project" value="TreeGrafter"/>
</dbReference>
<dbReference type="FunFam" id="1.10.730.10:FF:000006">
    <property type="entry name" value="Arginyl-tRNA synthetase 2, mitochondrial"/>
    <property type="match status" value="1"/>
</dbReference>
<keyword evidence="5 10" id="KW-0067">ATP-binding</keyword>
<dbReference type="EMBL" id="JARTCD010000024">
    <property type="protein sequence ID" value="KAJ8658447.1"/>
    <property type="molecule type" value="Genomic_DNA"/>
</dbReference>
<protein>
    <recommendedName>
        <fullName evidence="2">arginine--tRNA ligase</fullName>
        <ecNumber evidence="2">6.1.1.19</ecNumber>
    </recommendedName>
    <alternativeName>
        <fullName evidence="8">Arginyl-tRNA synthetase</fullName>
    </alternativeName>
</protein>
<dbReference type="SUPFAM" id="SSF47323">
    <property type="entry name" value="Anticodon-binding domain of a subclass of class I aminoacyl-tRNA synthetases"/>
    <property type="match status" value="1"/>
</dbReference>
<comment type="similarity">
    <text evidence="1 10">Belongs to the class-I aminoacyl-tRNA synthetase family.</text>
</comment>
<dbReference type="InterPro" id="IPR009080">
    <property type="entry name" value="tRNAsynth_Ia_anticodon-bd"/>
</dbReference>
<evidence type="ECO:0000256" key="5">
    <source>
        <dbReference type="ARBA" id="ARBA00022840"/>
    </source>
</evidence>
<dbReference type="CDD" id="cd00671">
    <property type="entry name" value="ArgRS_core"/>
    <property type="match status" value="1"/>
</dbReference>
<comment type="caution">
    <text evidence="12">The sequence shown here is derived from an EMBL/GenBank/DDBJ whole genome shotgun (WGS) entry which is preliminary data.</text>
</comment>
<dbReference type="Pfam" id="PF05746">
    <property type="entry name" value="DALR_1"/>
    <property type="match status" value="1"/>
</dbReference>
<evidence type="ECO:0000313" key="13">
    <source>
        <dbReference type="Proteomes" id="UP001234581"/>
    </source>
</evidence>
<dbReference type="InterPro" id="IPR035684">
    <property type="entry name" value="ArgRS_core"/>
</dbReference>
<dbReference type="InterPro" id="IPR036695">
    <property type="entry name" value="Arg-tRNA-synth_N_sf"/>
</dbReference>
<comment type="catalytic activity">
    <reaction evidence="9">
        <text>tRNA(Arg) + L-arginine + ATP = L-arginyl-tRNA(Arg) + AMP + diphosphate</text>
        <dbReference type="Rhea" id="RHEA:20301"/>
        <dbReference type="Rhea" id="RHEA-COMP:9658"/>
        <dbReference type="Rhea" id="RHEA-COMP:9673"/>
        <dbReference type="ChEBI" id="CHEBI:30616"/>
        <dbReference type="ChEBI" id="CHEBI:32682"/>
        <dbReference type="ChEBI" id="CHEBI:33019"/>
        <dbReference type="ChEBI" id="CHEBI:78442"/>
        <dbReference type="ChEBI" id="CHEBI:78513"/>
        <dbReference type="ChEBI" id="CHEBI:456215"/>
        <dbReference type="EC" id="6.1.1.19"/>
    </reaction>
</comment>
<evidence type="ECO:0000256" key="2">
    <source>
        <dbReference type="ARBA" id="ARBA00012837"/>
    </source>
</evidence>
<dbReference type="CDD" id="cd07956">
    <property type="entry name" value="Anticodon_Ia_Arg"/>
    <property type="match status" value="1"/>
</dbReference>
<evidence type="ECO:0000256" key="6">
    <source>
        <dbReference type="ARBA" id="ARBA00022917"/>
    </source>
</evidence>
<keyword evidence="4 10" id="KW-0547">Nucleotide-binding</keyword>
<evidence type="ECO:0000256" key="7">
    <source>
        <dbReference type="ARBA" id="ARBA00023146"/>
    </source>
</evidence>
<dbReference type="AlphaFoldDB" id="A0AAD7Y1D9"/>
<dbReference type="PROSITE" id="PS00178">
    <property type="entry name" value="AA_TRNA_LIGASE_I"/>
    <property type="match status" value="1"/>
</dbReference>
<proteinExistence type="inferred from homology"/>
<dbReference type="InterPro" id="IPR008909">
    <property type="entry name" value="DALR_anticod-bd"/>
</dbReference>
<evidence type="ECO:0000313" key="12">
    <source>
        <dbReference type="EMBL" id="KAJ8658447.1"/>
    </source>
</evidence>
<dbReference type="RefSeq" id="XP_058343360.1">
    <property type="nucleotide sequence ID" value="XM_058485837.1"/>
</dbReference>
<dbReference type="NCBIfam" id="TIGR00456">
    <property type="entry name" value="argS"/>
    <property type="match status" value="1"/>
</dbReference>
<sequence>MNVAAQFRKAIARRLAQVSSCSEAEVLAALGTPKTSLMQQFNIPLPRVFPKDRLPDARDLADKFGSCDPLIADVSATGKFLNFGVRRTEYIKQTLQQVYQEKSTYGCHTQNVPQTVVIDYSSPNIAKPFHAGHLRSTIIGNFVKRINEAMGHRTIGINYLGDWGKQYGLLSVGFEKYGNEEELQKDPIHHLFQVYVRINSEKDELVEQQANAYFKRMEEGDPEALAQWRRLRELSIQSYGPTYQRLGIEFDRYSGESEAEPYLDRVYDMLQQRDLITVDTETGAWCVDLEEENLGRPIVRRADGTTLYLTRDLAIMLQRMEQYNFDTGIYVIGNDQGHYLQRLFCIAQKLGINSQLKHVSFGKVNGMSTRKGTVVFLDDILNTAQEQMEKNMRESGKYDELMETGVEKGNERLLGSEAVDTVADQLGASAVIVQDLASRRVLNYDFSYDRMTTARGYTGVFLQYTHARICGIERRTGVPITPDCDFSLLNEKEAFELSVLISQYPDIVELSWRQLEPCTLVQYLFKLAHSASQANAKLRIKDMDPKLAEARMLLLWSAKTTLANGLRLIGVEPLERM</sequence>
<dbReference type="Proteomes" id="UP001234581">
    <property type="component" value="Unassembled WGS sequence"/>
</dbReference>
<evidence type="ECO:0000256" key="8">
    <source>
        <dbReference type="ARBA" id="ARBA00033033"/>
    </source>
</evidence>